<gene>
    <name evidence="1" type="ORF">U9M48_005883</name>
</gene>
<organism evidence="1 2">
    <name type="scientific">Paspalum notatum var. saurae</name>
    <dbReference type="NCBI Taxonomy" id="547442"/>
    <lineage>
        <taxon>Eukaryota</taxon>
        <taxon>Viridiplantae</taxon>
        <taxon>Streptophyta</taxon>
        <taxon>Embryophyta</taxon>
        <taxon>Tracheophyta</taxon>
        <taxon>Spermatophyta</taxon>
        <taxon>Magnoliopsida</taxon>
        <taxon>Liliopsida</taxon>
        <taxon>Poales</taxon>
        <taxon>Poaceae</taxon>
        <taxon>PACMAD clade</taxon>
        <taxon>Panicoideae</taxon>
        <taxon>Andropogonodae</taxon>
        <taxon>Paspaleae</taxon>
        <taxon>Paspalinae</taxon>
        <taxon>Paspalum</taxon>
    </lineage>
</organism>
<protein>
    <submittedName>
        <fullName evidence="1">Uncharacterized protein</fullName>
    </submittedName>
</protein>
<name>A0AAQ3PMT4_PASNO</name>
<reference evidence="1 2" key="1">
    <citation type="submission" date="2024-02" db="EMBL/GenBank/DDBJ databases">
        <title>High-quality chromosome-scale genome assembly of Pensacola bahiagrass (Paspalum notatum Flugge var. saurae).</title>
        <authorList>
            <person name="Vega J.M."/>
            <person name="Podio M."/>
            <person name="Orjuela J."/>
            <person name="Siena L.A."/>
            <person name="Pessino S.C."/>
            <person name="Combes M.C."/>
            <person name="Mariac C."/>
            <person name="Albertini E."/>
            <person name="Pupilli F."/>
            <person name="Ortiz J.P.A."/>
            <person name="Leblanc O."/>
        </authorList>
    </citation>
    <scope>NUCLEOTIDE SEQUENCE [LARGE SCALE GENOMIC DNA]</scope>
    <source>
        <strain evidence="1">R1</strain>
        <tissue evidence="1">Leaf</tissue>
    </source>
</reference>
<dbReference type="EMBL" id="CP144746">
    <property type="protein sequence ID" value="WVZ55184.1"/>
    <property type="molecule type" value="Genomic_DNA"/>
</dbReference>
<evidence type="ECO:0000313" key="2">
    <source>
        <dbReference type="Proteomes" id="UP001341281"/>
    </source>
</evidence>
<evidence type="ECO:0000313" key="1">
    <source>
        <dbReference type="EMBL" id="WVZ55184.1"/>
    </source>
</evidence>
<dbReference type="AlphaFoldDB" id="A0AAQ3PMT4"/>
<keyword evidence="2" id="KW-1185">Reference proteome</keyword>
<accession>A0AAQ3PMT4</accession>
<dbReference type="Proteomes" id="UP001341281">
    <property type="component" value="Chromosome 02"/>
</dbReference>
<proteinExistence type="predicted"/>
<sequence>MELQHQYTISYAKAYRAKCTRGCCSPLELGFEAVPAATYRGLCDACGKDESNASFRSRALLLQLWSYERLAVGRPIVDHRGYEAQYYGQHDDDGPTMGTLWVCPRERTWANEQTRRTYPSFVVALDRLVAEDQFPVPRVIDRVTSQDHRLSRLGQPCSGTWVTKVEPYVQVWDNAHQDVVHPVAPHTDWWYETFLMWYRPRTRCHVTYRYAANYNQTPTMHYGGYEAATLLPRTSDCGG</sequence>